<evidence type="ECO:0000313" key="10">
    <source>
        <dbReference type="Proteomes" id="UP001500279"/>
    </source>
</evidence>
<dbReference type="NCBIfam" id="NF001489">
    <property type="entry name" value="PRK00346.1-3"/>
    <property type="match status" value="1"/>
</dbReference>
<evidence type="ECO:0000256" key="6">
    <source>
        <dbReference type="ARBA" id="ARBA00022801"/>
    </source>
</evidence>
<evidence type="ECO:0000256" key="1">
    <source>
        <dbReference type="ARBA" id="ARBA00000815"/>
    </source>
</evidence>
<comment type="similarity">
    <text evidence="2 7">Belongs to the SurE nucleotidase family.</text>
</comment>
<comment type="function">
    <text evidence="7">Nucleotidase that shows phosphatase activity on nucleoside 5'-monophosphates.</text>
</comment>
<dbReference type="EMBL" id="BAAAEW010000008">
    <property type="protein sequence ID" value="GAA0748685.1"/>
    <property type="molecule type" value="Genomic_DNA"/>
</dbReference>
<dbReference type="InterPro" id="IPR030048">
    <property type="entry name" value="SurE"/>
</dbReference>
<evidence type="ECO:0000259" key="8">
    <source>
        <dbReference type="Pfam" id="PF01975"/>
    </source>
</evidence>
<evidence type="ECO:0000256" key="2">
    <source>
        <dbReference type="ARBA" id="ARBA00011062"/>
    </source>
</evidence>
<accession>A0ABN1JXJ0</accession>
<feature type="binding site" evidence="7">
    <location>
        <position position="12"/>
    </location>
    <ligand>
        <name>a divalent metal cation</name>
        <dbReference type="ChEBI" id="CHEBI:60240"/>
    </ligand>
</feature>
<dbReference type="PANTHER" id="PTHR30457">
    <property type="entry name" value="5'-NUCLEOTIDASE SURE"/>
    <property type="match status" value="1"/>
</dbReference>
<gene>
    <name evidence="7 9" type="primary">surE</name>
    <name evidence="9" type="ORF">GCM10009107_18490</name>
</gene>
<evidence type="ECO:0000313" key="9">
    <source>
        <dbReference type="EMBL" id="GAA0748685.1"/>
    </source>
</evidence>
<feature type="binding site" evidence="7">
    <location>
        <position position="98"/>
    </location>
    <ligand>
        <name>a divalent metal cation</name>
        <dbReference type="ChEBI" id="CHEBI:60240"/>
    </ligand>
</feature>
<keyword evidence="5 7" id="KW-0547">Nucleotide-binding</keyword>
<reference evidence="9 10" key="1">
    <citation type="journal article" date="2019" name="Int. J. Syst. Evol. Microbiol.">
        <title>The Global Catalogue of Microorganisms (GCM) 10K type strain sequencing project: providing services to taxonomists for standard genome sequencing and annotation.</title>
        <authorList>
            <consortium name="The Broad Institute Genomics Platform"/>
            <consortium name="The Broad Institute Genome Sequencing Center for Infectious Disease"/>
            <person name="Wu L."/>
            <person name="Ma J."/>
        </authorList>
    </citation>
    <scope>NUCLEOTIDE SEQUENCE [LARGE SCALE GENOMIC DNA]</scope>
    <source>
        <strain evidence="9 10">JCM 15503</strain>
    </source>
</reference>
<feature type="binding site" evidence="7">
    <location>
        <position position="42"/>
    </location>
    <ligand>
        <name>a divalent metal cation</name>
        <dbReference type="ChEBI" id="CHEBI:60240"/>
    </ligand>
</feature>
<dbReference type="InterPro" id="IPR036523">
    <property type="entry name" value="SurE-like_sf"/>
</dbReference>
<keyword evidence="6 7" id="KW-0378">Hydrolase</keyword>
<comment type="caution">
    <text evidence="9">The sequence shown here is derived from an EMBL/GenBank/DDBJ whole genome shotgun (WGS) entry which is preliminary data.</text>
</comment>
<sequence>MRRMRILIANDDGYLAPGLAALAEACRGLGEIDVIAPEQNASGTSNALSLNRPLSVYEAVGTQQAGFRYVNGTPSDSVHVALTGLLPHRPDLVVSGINQGANMGDDTLYSGTVAAAMEGYLFGVPAIAFSQAEKGWTHLDAAARVARAVIESVLPLIKPGEPLAVPWLLNVNIPNRPDADQLPWVTTRLGRRHASSPVIHQTNPRGEPIYWIGPAGDAREAGPGTDFHAVANGQVSITPLQVDLTDHAALPGWQAQLSRIGRL</sequence>
<protein>
    <recommendedName>
        <fullName evidence="7">5'-nucleotidase SurE</fullName>
        <ecNumber evidence="7">3.1.3.5</ecNumber>
    </recommendedName>
    <alternativeName>
        <fullName evidence="7">Nucleoside 5'-monophosphate phosphohydrolase</fullName>
    </alternativeName>
</protein>
<feature type="binding site" evidence="7">
    <location>
        <position position="11"/>
    </location>
    <ligand>
        <name>a divalent metal cation</name>
        <dbReference type="ChEBI" id="CHEBI:60240"/>
    </ligand>
</feature>
<dbReference type="Gene3D" id="3.40.1210.10">
    <property type="entry name" value="Survival protein SurE-like phosphatase/nucleotidase"/>
    <property type="match status" value="1"/>
</dbReference>
<organism evidence="9 10">
    <name type="scientific">Ideonella azotifigens</name>
    <dbReference type="NCBI Taxonomy" id="513160"/>
    <lineage>
        <taxon>Bacteria</taxon>
        <taxon>Pseudomonadati</taxon>
        <taxon>Pseudomonadota</taxon>
        <taxon>Betaproteobacteria</taxon>
        <taxon>Burkholderiales</taxon>
        <taxon>Sphaerotilaceae</taxon>
        <taxon>Ideonella</taxon>
    </lineage>
</organism>
<comment type="subcellular location">
    <subcellularLocation>
        <location evidence="7">Cytoplasm</location>
    </subcellularLocation>
</comment>
<evidence type="ECO:0000256" key="3">
    <source>
        <dbReference type="ARBA" id="ARBA00022490"/>
    </source>
</evidence>
<feature type="domain" description="Survival protein SurE-like phosphatase/nucleotidase" evidence="8">
    <location>
        <begin position="6"/>
        <end position="194"/>
    </location>
</feature>
<comment type="cofactor">
    <cofactor evidence="7">
        <name>a divalent metal cation</name>
        <dbReference type="ChEBI" id="CHEBI:60240"/>
    </cofactor>
    <text evidence="7">Binds 1 divalent metal cation per subunit.</text>
</comment>
<comment type="catalytic activity">
    <reaction evidence="1 7">
        <text>a ribonucleoside 5'-phosphate + H2O = a ribonucleoside + phosphate</text>
        <dbReference type="Rhea" id="RHEA:12484"/>
        <dbReference type="ChEBI" id="CHEBI:15377"/>
        <dbReference type="ChEBI" id="CHEBI:18254"/>
        <dbReference type="ChEBI" id="CHEBI:43474"/>
        <dbReference type="ChEBI" id="CHEBI:58043"/>
        <dbReference type="EC" id="3.1.3.5"/>
    </reaction>
</comment>
<dbReference type="SUPFAM" id="SSF64167">
    <property type="entry name" value="SurE-like"/>
    <property type="match status" value="1"/>
</dbReference>
<dbReference type="InterPro" id="IPR002828">
    <property type="entry name" value="SurE-like_Pase/nucleotidase"/>
</dbReference>
<evidence type="ECO:0000256" key="5">
    <source>
        <dbReference type="ARBA" id="ARBA00022741"/>
    </source>
</evidence>
<dbReference type="PANTHER" id="PTHR30457:SF12">
    <property type="entry name" value="5'_3'-NUCLEOTIDASE SURE"/>
    <property type="match status" value="1"/>
</dbReference>
<dbReference type="Proteomes" id="UP001500279">
    <property type="component" value="Unassembled WGS sequence"/>
</dbReference>
<keyword evidence="3 7" id="KW-0963">Cytoplasm</keyword>
<proteinExistence type="inferred from homology"/>
<evidence type="ECO:0000256" key="7">
    <source>
        <dbReference type="HAMAP-Rule" id="MF_00060"/>
    </source>
</evidence>
<dbReference type="NCBIfam" id="TIGR00087">
    <property type="entry name" value="surE"/>
    <property type="match status" value="1"/>
</dbReference>
<dbReference type="HAMAP" id="MF_00060">
    <property type="entry name" value="SurE"/>
    <property type="match status" value="1"/>
</dbReference>
<keyword evidence="4 7" id="KW-0479">Metal-binding</keyword>
<evidence type="ECO:0000256" key="4">
    <source>
        <dbReference type="ARBA" id="ARBA00022723"/>
    </source>
</evidence>
<dbReference type="EC" id="3.1.3.5" evidence="7"/>
<dbReference type="Pfam" id="PF01975">
    <property type="entry name" value="SurE"/>
    <property type="match status" value="1"/>
</dbReference>
<keyword evidence="10" id="KW-1185">Reference proteome</keyword>
<name>A0ABN1JXJ0_9BURK</name>
<dbReference type="NCBIfam" id="NF001490">
    <property type="entry name" value="PRK00346.1-4"/>
    <property type="match status" value="1"/>
</dbReference>